<evidence type="ECO:0000313" key="1">
    <source>
        <dbReference type="EMBL" id="CAG8834425.1"/>
    </source>
</evidence>
<comment type="caution">
    <text evidence="1">The sequence shown here is derived from an EMBL/GenBank/DDBJ whole genome shotgun (WGS) entry which is preliminary data.</text>
</comment>
<dbReference type="Proteomes" id="UP000789901">
    <property type="component" value="Unassembled WGS sequence"/>
</dbReference>
<accession>A0ABN7WKB2</accession>
<dbReference type="PANTHER" id="PTHR46954">
    <property type="entry name" value="C2H2-TYPE DOMAIN-CONTAINING PROTEIN"/>
    <property type="match status" value="1"/>
</dbReference>
<evidence type="ECO:0000313" key="2">
    <source>
        <dbReference type="Proteomes" id="UP000789901"/>
    </source>
</evidence>
<protein>
    <submittedName>
        <fullName evidence="1">18836_t:CDS:1</fullName>
    </submittedName>
</protein>
<keyword evidence="2" id="KW-1185">Reference proteome</keyword>
<organism evidence="1 2">
    <name type="scientific">Gigaspora margarita</name>
    <dbReference type="NCBI Taxonomy" id="4874"/>
    <lineage>
        <taxon>Eukaryota</taxon>
        <taxon>Fungi</taxon>
        <taxon>Fungi incertae sedis</taxon>
        <taxon>Mucoromycota</taxon>
        <taxon>Glomeromycotina</taxon>
        <taxon>Glomeromycetes</taxon>
        <taxon>Diversisporales</taxon>
        <taxon>Gigasporaceae</taxon>
        <taxon>Gigaspora</taxon>
    </lineage>
</organism>
<reference evidence="1 2" key="1">
    <citation type="submission" date="2021-06" db="EMBL/GenBank/DDBJ databases">
        <authorList>
            <person name="Kallberg Y."/>
            <person name="Tangrot J."/>
            <person name="Rosling A."/>
        </authorList>
    </citation>
    <scope>NUCLEOTIDE SEQUENCE [LARGE SCALE GENOMIC DNA]</scope>
    <source>
        <strain evidence="1 2">120-4 pot B 10/14</strain>
    </source>
</reference>
<proteinExistence type="predicted"/>
<dbReference type="EMBL" id="CAJVQB010049321">
    <property type="protein sequence ID" value="CAG8834425.1"/>
    <property type="molecule type" value="Genomic_DNA"/>
</dbReference>
<dbReference type="PANTHER" id="PTHR46954:SF1">
    <property type="entry name" value="C2H2-TYPE DOMAIN-CONTAINING PROTEIN"/>
    <property type="match status" value="1"/>
</dbReference>
<gene>
    <name evidence="1" type="ORF">GMARGA_LOCUS32048</name>
</gene>
<name>A0ABN7WKB2_GIGMA</name>
<feature type="non-terminal residue" evidence="1">
    <location>
        <position position="1"/>
    </location>
</feature>
<sequence length="199" mass="22959">LITDAKSDKKKVVQNEILVLSKALSKLETSINMQLIKPVGHLHLKEVQSEIIWSVKTLDQLHAALEQINYKISCLAIYLRLLPKWFNTKERKQHVKTVPVKLLRSQNTTRKRYKDTHFCASLVRNIKEIVLLLGSQSILTIFQDDKARIPLSLAVANKQAPILIRVKYRVELPDYDWVITKKHKLISSVYAILEIQSSK</sequence>